<evidence type="ECO:0000313" key="1">
    <source>
        <dbReference type="EMBL" id="CAE7394415.1"/>
    </source>
</evidence>
<sequence>MTAGRFRRVAWRGLQGGSAVLGVGLAVRELQDAFFQDVQVDDRAQLLLGLDQGLLRARREREQKLRDIMASADQRARAVVTTAGDGNSAQALLQLRAQLVEEEVAWQVT</sequence>
<dbReference type="EMBL" id="CAJNDS010002255">
    <property type="protein sequence ID" value="CAE7394415.1"/>
    <property type="molecule type" value="Genomic_DNA"/>
</dbReference>
<gene>
    <name evidence="1" type="ORF">SNAT2548_LOCUS21489</name>
</gene>
<accession>A0A812QMJ1</accession>
<protein>
    <submittedName>
        <fullName evidence="1">Uncharacterized protein</fullName>
    </submittedName>
</protein>
<evidence type="ECO:0000313" key="2">
    <source>
        <dbReference type="Proteomes" id="UP000604046"/>
    </source>
</evidence>
<name>A0A812QMJ1_9DINO</name>
<comment type="caution">
    <text evidence="1">The sequence shown here is derived from an EMBL/GenBank/DDBJ whole genome shotgun (WGS) entry which is preliminary data.</text>
</comment>
<reference evidence="1" key="1">
    <citation type="submission" date="2021-02" db="EMBL/GenBank/DDBJ databases">
        <authorList>
            <person name="Dougan E. K."/>
            <person name="Rhodes N."/>
            <person name="Thang M."/>
            <person name="Chan C."/>
        </authorList>
    </citation>
    <scope>NUCLEOTIDE SEQUENCE</scope>
</reference>
<proteinExistence type="predicted"/>
<dbReference type="AlphaFoldDB" id="A0A812QMJ1"/>
<keyword evidence="2" id="KW-1185">Reference proteome</keyword>
<organism evidence="1 2">
    <name type="scientific">Symbiodinium natans</name>
    <dbReference type="NCBI Taxonomy" id="878477"/>
    <lineage>
        <taxon>Eukaryota</taxon>
        <taxon>Sar</taxon>
        <taxon>Alveolata</taxon>
        <taxon>Dinophyceae</taxon>
        <taxon>Suessiales</taxon>
        <taxon>Symbiodiniaceae</taxon>
        <taxon>Symbiodinium</taxon>
    </lineage>
</organism>
<dbReference type="Proteomes" id="UP000604046">
    <property type="component" value="Unassembled WGS sequence"/>
</dbReference>